<dbReference type="PANTHER" id="PTHR37805:SF1">
    <property type="entry name" value="CYTOPLASMIC PROTEIN"/>
    <property type="match status" value="1"/>
</dbReference>
<reference evidence="2" key="1">
    <citation type="submission" date="2023-07" db="EMBL/GenBank/DDBJ databases">
        <title>Novel species isolated from saline lakes on Tibetan Plateau.</title>
        <authorList>
            <person name="Lu H."/>
        </authorList>
    </citation>
    <scope>NUCLEOTIDE SEQUENCE [LARGE SCALE GENOMIC DNA]</scope>
    <source>
        <strain evidence="2">CAK8W</strain>
    </source>
</reference>
<evidence type="ECO:0000313" key="2">
    <source>
        <dbReference type="Proteomes" id="UP001199314"/>
    </source>
</evidence>
<accession>A0ABS7XHI3</accession>
<dbReference type="EMBL" id="JAIQZE010000004">
    <property type="protein sequence ID" value="MBZ9778406.1"/>
    <property type="molecule type" value="Genomic_DNA"/>
</dbReference>
<name>A0ABS7XHI3_9FLAO</name>
<comment type="caution">
    <text evidence="1">The sequence shown here is derived from an EMBL/GenBank/DDBJ whole genome shotgun (WGS) entry which is preliminary data.</text>
</comment>
<sequence>MTNNDVIRRLRYTFEYTDSKMISFFKLGGVDVTRAEVSGWLKSDEDEAFVELEDKMLAVFLNGLIINHRGKKEGPQPETETYLNNNDVLKKLKIAYELKSEDIIELFQLAGKKVSKHELSSFMRRPTQPQYRELMDQYLRNFLYGLQLKQKSK</sequence>
<keyword evidence="2" id="KW-1185">Reference proteome</keyword>
<evidence type="ECO:0000313" key="1">
    <source>
        <dbReference type="EMBL" id="MBZ9778406.1"/>
    </source>
</evidence>
<dbReference type="InterPro" id="IPR009921">
    <property type="entry name" value="YehS-like"/>
</dbReference>
<gene>
    <name evidence="1" type="ORF">LB452_05660</name>
</gene>
<dbReference type="Proteomes" id="UP001199314">
    <property type="component" value="Unassembled WGS sequence"/>
</dbReference>
<dbReference type="RefSeq" id="WP_224460761.1">
    <property type="nucleotide sequence ID" value="NZ_JAIQZE010000004.1"/>
</dbReference>
<protein>
    <submittedName>
        <fullName evidence="1">DUF1456 family protein</fullName>
    </submittedName>
</protein>
<dbReference type="Pfam" id="PF07308">
    <property type="entry name" value="DUF1456"/>
    <property type="match status" value="2"/>
</dbReference>
<dbReference type="PANTHER" id="PTHR37805">
    <property type="entry name" value="CYTOPLASMIC PROTEIN-RELATED"/>
    <property type="match status" value="1"/>
</dbReference>
<organism evidence="1 2">
    <name type="scientific">Psychroflexus longus</name>
    <dbReference type="NCBI Taxonomy" id="2873596"/>
    <lineage>
        <taxon>Bacteria</taxon>
        <taxon>Pseudomonadati</taxon>
        <taxon>Bacteroidota</taxon>
        <taxon>Flavobacteriia</taxon>
        <taxon>Flavobacteriales</taxon>
        <taxon>Flavobacteriaceae</taxon>
        <taxon>Psychroflexus</taxon>
    </lineage>
</organism>
<proteinExistence type="predicted"/>